<dbReference type="AlphaFoldDB" id="A0A4R4ZWW6"/>
<keyword evidence="4" id="KW-1185">Reference proteome</keyword>
<keyword evidence="2" id="KW-0732">Signal</keyword>
<gene>
    <name evidence="3" type="ORF">E1263_02215</name>
</gene>
<evidence type="ECO:0000256" key="2">
    <source>
        <dbReference type="SAM" id="SignalP"/>
    </source>
</evidence>
<feature type="region of interest" description="Disordered" evidence="1">
    <location>
        <begin position="265"/>
        <end position="294"/>
    </location>
</feature>
<feature type="signal peptide" evidence="2">
    <location>
        <begin position="1"/>
        <end position="23"/>
    </location>
</feature>
<feature type="compositionally biased region" description="Polar residues" evidence="1">
    <location>
        <begin position="284"/>
        <end position="294"/>
    </location>
</feature>
<name>A0A4R4ZWW6_9ACTN</name>
<dbReference type="Proteomes" id="UP000295124">
    <property type="component" value="Unassembled WGS sequence"/>
</dbReference>
<evidence type="ECO:0000313" key="3">
    <source>
        <dbReference type="EMBL" id="TDD62846.1"/>
    </source>
</evidence>
<reference evidence="3 4" key="1">
    <citation type="submission" date="2019-03" db="EMBL/GenBank/DDBJ databases">
        <title>Draft genome sequences of novel Actinobacteria.</title>
        <authorList>
            <person name="Sahin N."/>
            <person name="Ay H."/>
            <person name="Saygin H."/>
        </authorList>
    </citation>
    <scope>NUCLEOTIDE SEQUENCE [LARGE SCALE GENOMIC DNA]</scope>
    <source>
        <strain evidence="3 4">JCM 13523</strain>
    </source>
</reference>
<accession>A0A4R4ZWW6</accession>
<evidence type="ECO:0008006" key="5">
    <source>
        <dbReference type="Google" id="ProtNLM"/>
    </source>
</evidence>
<dbReference type="RefSeq" id="WP_132164776.1">
    <property type="nucleotide sequence ID" value="NZ_SMKX01000004.1"/>
</dbReference>
<proteinExistence type="predicted"/>
<dbReference type="SUPFAM" id="SSF54001">
    <property type="entry name" value="Cysteine proteinases"/>
    <property type="match status" value="1"/>
</dbReference>
<evidence type="ECO:0000313" key="4">
    <source>
        <dbReference type="Proteomes" id="UP000295124"/>
    </source>
</evidence>
<evidence type="ECO:0000256" key="1">
    <source>
        <dbReference type="SAM" id="MobiDB-lite"/>
    </source>
</evidence>
<protein>
    <recommendedName>
        <fullName evidence="5">NlpC/P60 domain-containing protein</fullName>
    </recommendedName>
</protein>
<comment type="caution">
    <text evidence="3">The sequence shown here is derived from an EMBL/GenBank/DDBJ whole genome shotgun (WGS) entry which is preliminary data.</text>
</comment>
<sequence>MRAGAFVLATVLAVSGTAAVYYASQGPDGMKLASAAGAPAPRVGERFTRLTDPARTVVTSASGAVVATLTDGSRTVALNGPARTFTDPRSAQATLTTTAWVRLAPQPWSADAERAPWFKPWLAAATRDASPDLLALGTQYLKGAPTVRDRTGARIAGQATFGQDADYDQYLRTGAVDSAGFVRLVYGYRAGYPLQSKASVLPRTAAAMAGPGPGTPIVPDTGKQATDYSRLQPGDLMFFTKAPGTGGVARVGIYLGLDGTGRHRVLGDSPDNGGPSLLDEGNEYAQTFRSAKRL</sequence>
<dbReference type="InterPro" id="IPR038765">
    <property type="entry name" value="Papain-like_cys_pep_sf"/>
</dbReference>
<dbReference type="EMBL" id="SMKX01000004">
    <property type="protein sequence ID" value="TDD62846.1"/>
    <property type="molecule type" value="Genomic_DNA"/>
</dbReference>
<organism evidence="3 4">
    <name type="scientific">Kribbella antibiotica</name>
    <dbReference type="NCBI Taxonomy" id="190195"/>
    <lineage>
        <taxon>Bacteria</taxon>
        <taxon>Bacillati</taxon>
        <taxon>Actinomycetota</taxon>
        <taxon>Actinomycetes</taxon>
        <taxon>Propionibacteriales</taxon>
        <taxon>Kribbellaceae</taxon>
        <taxon>Kribbella</taxon>
    </lineage>
</organism>
<feature type="chain" id="PRO_5020679008" description="NlpC/P60 domain-containing protein" evidence="2">
    <location>
        <begin position="24"/>
        <end position="294"/>
    </location>
</feature>
<dbReference type="Gene3D" id="3.90.1720.10">
    <property type="entry name" value="endopeptidase domain like (from Nostoc punctiforme)"/>
    <property type="match status" value="1"/>
</dbReference>
<dbReference type="OrthoDB" id="4872947at2"/>